<proteinExistence type="inferred from homology"/>
<dbReference type="Pfam" id="PF18052">
    <property type="entry name" value="Rx_N"/>
    <property type="match status" value="1"/>
</dbReference>
<dbReference type="Pfam" id="PF23598">
    <property type="entry name" value="LRR_14"/>
    <property type="match status" value="1"/>
</dbReference>
<dbReference type="GO" id="GO:0042742">
    <property type="term" value="P:defense response to bacterium"/>
    <property type="evidence" value="ECO:0007669"/>
    <property type="project" value="UniProtKB-ARBA"/>
</dbReference>
<feature type="domain" description="Disease resistance protein winged helix" evidence="9">
    <location>
        <begin position="367"/>
        <end position="436"/>
    </location>
</feature>
<keyword evidence="2" id="KW-0433">Leucine-rich repeat</keyword>
<dbReference type="GO" id="GO:0002758">
    <property type="term" value="P:innate immune response-activating signaling pathway"/>
    <property type="evidence" value="ECO:0007669"/>
    <property type="project" value="UniProtKB-ARBA"/>
</dbReference>
<feature type="domain" description="NB-ARC" evidence="7">
    <location>
        <begin position="136"/>
        <end position="295"/>
    </location>
</feature>
<name>A0A0E0ASJ8_9ORYZ</name>
<dbReference type="Pfam" id="PF00931">
    <property type="entry name" value="NB-ARC"/>
    <property type="match status" value="1"/>
</dbReference>
<evidence type="ECO:0000256" key="3">
    <source>
        <dbReference type="ARBA" id="ARBA00022737"/>
    </source>
</evidence>
<dbReference type="PANTHER" id="PTHR23155">
    <property type="entry name" value="DISEASE RESISTANCE PROTEIN RP"/>
    <property type="match status" value="1"/>
</dbReference>
<evidence type="ECO:0000259" key="9">
    <source>
        <dbReference type="Pfam" id="PF23559"/>
    </source>
</evidence>
<keyword evidence="3" id="KW-0677">Repeat</keyword>
<reference evidence="11" key="1">
    <citation type="submission" date="2015-04" db="UniProtKB">
        <authorList>
            <consortium name="EnsemblPlants"/>
        </authorList>
    </citation>
    <scope>IDENTIFICATION</scope>
</reference>
<dbReference type="Gene3D" id="1.10.10.10">
    <property type="entry name" value="Winged helix-like DNA-binding domain superfamily/Winged helix DNA-binding domain"/>
    <property type="match status" value="1"/>
</dbReference>
<evidence type="ECO:0000259" key="7">
    <source>
        <dbReference type="Pfam" id="PF00931"/>
    </source>
</evidence>
<evidence type="ECO:0000259" key="10">
    <source>
        <dbReference type="Pfam" id="PF23598"/>
    </source>
</evidence>
<dbReference type="Gene3D" id="3.40.50.300">
    <property type="entry name" value="P-loop containing nucleotide triphosphate hydrolases"/>
    <property type="match status" value="1"/>
</dbReference>
<dbReference type="InterPro" id="IPR055414">
    <property type="entry name" value="LRR_R13L4/SHOC2-like"/>
</dbReference>
<dbReference type="InterPro" id="IPR036388">
    <property type="entry name" value="WH-like_DNA-bd_sf"/>
</dbReference>
<dbReference type="SUPFAM" id="SSF52540">
    <property type="entry name" value="P-loop containing nucleoside triphosphate hydrolases"/>
    <property type="match status" value="1"/>
</dbReference>
<organism evidence="11">
    <name type="scientific">Oryza glumipatula</name>
    <dbReference type="NCBI Taxonomy" id="40148"/>
    <lineage>
        <taxon>Eukaryota</taxon>
        <taxon>Viridiplantae</taxon>
        <taxon>Streptophyta</taxon>
        <taxon>Embryophyta</taxon>
        <taxon>Tracheophyta</taxon>
        <taxon>Spermatophyta</taxon>
        <taxon>Magnoliopsida</taxon>
        <taxon>Liliopsida</taxon>
        <taxon>Poales</taxon>
        <taxon>Poaceae</taxon>
        <taxon>BOP clade</taxon>
        <taxon>Oryzoideae</taxon>
        <taxon>Oryzeae</taxon>
        <taxon>Oryzinae</taxon>
        <taxon>Oryza</taxon>
    </lineage>
</organism>
<dbReference type="EnsemblPlants" id="OGLUM08G07530.1">
    <property type="protein sequence ID" value="OGLUM08G07530.1"/>
    <property type="gene ID" value="OGLUM08G07530"/>
</dbReference>
<dbReference type="InterPro" id="IPR027417">
    <property type="entry name" value="P-loop_NTPase"/>
</dbReference>
<dbReference type="FunFam" id="1.10.10.10:FF:000322">
    <property type="entry name" value="Probable disease resistance protein At1g63360"/>
    <property type="match status" value="1"/>
</dbReference>
<keyword evidence="4" id="KW-0547">Nucleotide-binding</keyword>
<evidence type="ECO:0000313" key="12">
    <source>
        <dbReference type="Proteomes" id="UP000026961"/>
    </source>
</evidence>
<reference evidence="11" key="2">
    <citation type="submission" date="2018-05" db="EMBL/GenBank/DDBJ databases">
        <title>OgluRS3 (Oryza glumaepatula Reference Sequence Version 3).</title>
        <authorList>
            <person name="Zhang J."/>
            <person name="Kudrna D."/>
            <person name="Lee S."/>
            <person name="Talag J."/>
            <person name="Welchert J."/>
            <person name="Wing R.A."/>
        </authorList>
    </citation>
    <scope>NUCLEOTIDE SEQUENCE [LARGE SCALE GENOMIC DNA]</scope>
</reference>
<dbReference type="GO" id="GO:0009626">
    <property type="term" value="P:plant-type hypersensitive response"/>
    <property type="evidence" value="ECO:0007669"/>
    <property type="project" value="UniProtKB-ARBA"/>
</dbReference>
<dbReference type="InterPro" id="IPR002182">
    <property type="entry name" value="NB-ARC"/>
</dbReference>
<evidence type="ECO:0008006" key="13">
    <source>
        <dbReference type="Google" id="ProtNLM"/>
    </source>
</evidence>
<keyword evidence="12" id="KW-1185">Reference proteome</keyword>
<dbReference type="eggNOG" id="KOG4658">
    <property type="taxonomic scope" value="Eukaryota"/>
</dbReference>
<dbReference type="Gene3D" id="1.20.5.4130">
    <property type="match status" value="1"/>
</dbReference>
<dbReference type="PANTHER" id="PTHR23155:SF963">
    <property type="entry name" value="OS06G0287000 PROTEIN"/>
    <property type="match status" value="1"/>
</dbReference>
<evidence type="ECO:0000256" key="6">
    <source>
        <dbReference type="ARBA" id="ARBA00023054"/>
    </source>
</evidence>
<keyword evidence="6" id="KW-0175">Coiled coil</keyword>
<dbReference type="GO" id="GO:0043531">
    <property type="term" value="F:ADP binding"/>
    <property type="evidence" value="ECO:0007669"/>
    <property type="project" value="InterPro"/>
</dbReference>
<dbReference type="InterPro" id="IPR032675">
    <property type="entry name" value="LRR_dom_sf"/>
</dbReference>
<feature type="domain" description="Disease resistance N-terminal" evidence="8">
    <location>
        <begin position="7"/>
        <end position="46"/>
    </location>
</feature>
<dbReference type="AlphaFoldDB" id="A0A0E0ASJ8"/>
<protein>
    <recommendedName>
        <fullName evidence="13">NB-ARC domain-containing protein</fullName>
    </recommendedName>
</protein>
<dbReference type="Gramene" id="OGLUM08G07530.1">
    <property type="protein sequence ID" value="OGLUM08G07530.1"/>
    <property type="gene ID" value="OGLUM08G07530"/>
</dbReference>
<evidence type="ECO:0000313" key="11">
    <source>
        <dbReference type="EnsemblPlants" id="OGLUM08G07530.1"/>
    </source>
</evidence>
<dbReference type="Gene3D" id="3.80.10.10">
    <property type="entry name" value="Ribonuclease Inhibitor"/>
    <property type="match status" value="1"/>
</dbReference>
<dbReference type="HOGENOM" id="CLU_000837_25_4_1"/>
<evidence type="ECO:0000259" key="8">
    <source>
        <dbReference type="Pfam" id="PF18052"/>
    </source>
</evidence>
<dbReference type="SUPFAM" id="SSF52047">
    <property type="entry name" value="RNI-like"/>
    <property type="match status" value="1"/>
</dbReference>
<dbReference type="PRINTS" id="PR00364">
    <property type="entry name" value="DISEASERSIST"/>
</dbReference>
<sequence length="839" mass="95245">MKENSPKHHMARIWAEQVKDLAYDMEDCLEEQITALTTHQSSSWSQYLTNYRTLRRFAARLSDLRSRIDEASERNMRYHLIAADQPMIDPTNFMMALDNLLSRSVKSSTKKVTTDDLKKKVVPWDEAHKATVSNDETKTPDVVAIVGMCGSGKTTFVREIYEDEKTTGNFESRIWITVSQDVNVAEVFMDMIVQLSDGSSSQAEYTGEEDKLAHHIRDKLEQKQFLVVFDDLWTKHDWLSIKRALPQVCKSGSRIFVTTEIVHVAKVCTESTDHVFWVPLLSKRGSFKLLKDLIRESEDSKMSPEDKEDFEELDLDNLKIPEPPFNTIAQILRKCSGLKLAIQTMAKLLASESPHKWGKLCFLYLSIFPEKYDINVATLIDRWLAEGLVRDTTGNPRDTAGRYLSELFDRSLVRVSKLRRNRSCKTCRIHPMMRDILVKISQEEKVSITISPRKSSNLPVKRVPHVAFDGQSGRKLARCVELSGVRSLTVFNEPSESIGALICASQLRALRVLDLSNANFQITRRDVGRVGELCHLRYLNLYRSQICELPSSIGKLTFLQLLNVRKTGITKLPSEVTQLSSLQSLRASRRTQDSCHNRRNRCCRDSGVDAPKGIENLQDIEQLDIVDIKDSSSSKIEALGKLARLKHLGLTGITMENGKMVSTVLEKISSSLTYLYLGACRNDGTLACLLISEKKTKGEKKEKGSLEFPCLQSIKLDGHIGKTPYWISNSLTLAVIKIYRTNLQQSDIMSLERLPCLVTLALLDNSYISDTLVFYAKAFRTLKTLEIFRLPKLKRVIFTEEAVLELRSLAIRCCTLRVEGKKNLKKLWDGHLDNGVEVV</sequence>
<dbReference type="Proteomes" id="UP000026961">
    <property type="component" value="Chromosome 8"/>
</dbReference>
<evidence type="ECO:0000256" key="5">
    <source>
        <dbReference type="ARBA" id="ARBA00022821"/>
    </source>
</evidence>
<accession>A0A0E0ASJ8</accession>
<comment type="similarity">
    <text evidence="1">Belongs to the disease resistance NB-LRR family.</text>
</comment>
<dbReference type="Pfam" id="PF23559">
    <property type="entry name" value="WHD_DRP"/>
    <property type="match status" value="1"/>
</dbReference>
<dbReference type="FunFam" id="3.40.50.300:FF:001091">
    <property type="entry name" value="Probable disease resistance protein At1g61300"/>
    <property type="match status" value="1"/>
</dbReference>
<dbReference type="InterPro" id="IPR058922">
    <property type="entry name" value="WHD_DRP"/>
</dbReference>
<evidence type="ECO:0000256" key="2">
    <source>
        <dbReference type="ARBA" id="ARBA00022614"/>
    </source>
</evidence>
<dbReference type="InterPro" id="IPR044974">
    <property type="entry name" value="Disease_R_plants"/>
</dbReference>
<dbReference type="InterPro" id="IPR041118">
    <property type="entry name" value="Rx_N"/>
</dbReference>
<keyword evidence="5" id="KW-0611">Plant defense</keyword>
<evidence type="ECO:0000256" key="4">
    <source>
        <dbReference type="ARBA" id="ARBA00022741"/>
    </source>
</evidence>
<evidence type="ECO:0000256" key="1">
    <source>
        <dbReference type="ARBA" id="ARBA00008894"/>
    </source>
</evidence>
<feature type="domain" description="Disease resistance R13L4/SHOC-2-like LRR" evidence="10">
    <location>
        <begin position="485"/>
        <end position="819"/>
    </location>
</feature>